<dbReference type="Gene3D" id="2.40.420.20">
    <property type="match status" value="1"/>
</dbReference>
<dbReference type="OrthoDB" id="9806939at2"/>
<dbReference type="Pfam" id="PF25917">
    <property type="entry name" value="BSH_RND"/>
    <property type="match status" value="1"/>
</dbReference>
<dbReference type="RefSeq" id="WP_008293168.1">
    <property type="nucleotide sequence ID" value="NZ_CM002299.1"/>
</dbReference>
<dbReference type="Gene3D" id="2.40.30.170">
    <property type="match status" value="1"/>
</dbReference>
<sequence>MRSTPWLLGVLSILALSACEDAGVPAGERASTVSAVMVETEIAELAPIARDAESVGTLVGNESVAITAKLTEQVSAVHFEGGELVKAGAVLVELIDVEQLALLREAEAKLRETQLQLDRYLTLGKDIATAAEIDVARARVDANAALLEALRSRIDDRTIRAPFDGVIGLRRISVGALLTPGTVIAELDDINPMKLDFTLPEHYLSQISIGDSVNAVSTAWDGEVFAGQVTQIGSRVDPATRAFSVRALIDNAEARLRPGMLMAVNVSLGEAPGIVVSETALVQSGAKSSVFVVDEESVARRVTVEIGRRMPGLIEIRSGLSPGDRVVRNGQMTLRPGVKVREAATDPVADSLADSLAGSLAGNGD</sequence>
<feature type="signal peptide" evidence="2">
    <location>
        <begin position="1"/>
        <end position="22"/>
    </location>
</feature>
<evidence type="ECO:0000313" key="7">
    <source>
        <dbReference type="Proteomes" id="UP000019205"/>
    </source>
</evidence>
<feature type="domain" description="Multidrug resistance protein MdtA-like barrel-sandwich hybrid" evidence="3">
    <location>
        <begin position="63"/>
        <end position="182"/>
    </location>
</feature>
<dbReference type="Pfam" id="PF25989">
    <property type="entry name" value="YknX_C"/>
    <property type="match status" value="1"/>
</dbReference>
<dbReference type="STRING" id="314285.KT71_03785"/>
<comment type="similarity">
    <text evidence="1">Belongs to the membrane fusion protein (MFP) (TC 8.A.1) family.</text>
</comment>
<evidence type="ECO:0000259" key="4">
    <source>
        <dbReference type="Pfam" id="PF25954"/>
    </source>
</evidence>
<dbReference type="PANTHER" id="PTHR30469:SF16">
    <property type="entry name" value="HAE1 FAMILY EFFLUX PUMP MFP COMPONENT"/>
    <property type="match status" value="1"/>
</dbReference>
<dbReference type="FunFam" id="2.40.30.170:FF:000010">
    <property type="entry name" value="Efflux RND transporter periplasmic adaptor subunit"/>
    <property type="match status" value="1"/>
</dbReference>
<dbReference type="Gene3D" id="1.10.287.470">
    <property type="entry name" value="Helix hairpin bin"/>
    <property type="match status" value="1"/>
</dbReference>
<dbReference type="InterPro" id="IPR058625">
    <property type="entry name" value="MdtA-like_BSH"/>
</dbReference>
<dbReference type="Proteomes" id="UP000019205">
    <property type="component" value="Chromosome"/>
</dbReference>
<dbReference type="SUPFAM" id="SSF111369">
    <property type="entry name" value="HlyD-like secretion proteins"/>
    <property type="match status" value="1"/>
</dbReference>
<reference evidence="6 7" key="1">
    <citation type="journal article" date="2007" name="Proc. Natl. Acad. Sci. U.S.A.">
        <title>Characterization of a marine gammaproteobacterium capable of aerobic anoxygenic photosynthesis.</title>
        <authorList>
            <person name="Fuchs B.M."/>
            <person name="Spring S."/>
            <person name="Teeling H."/>
            <person name="Quast C."/>
            <person name="Wulf J."/>
            <person name="Schattenhofer M."/>
            <person name="Yan S."/>
            <person name="Ferriera S."/>
            <person name="Johnson J."/>
            <person name="Glockner F.O."/>
            <person name="Amann R."/>
        </authorList>
    </citation>
    <scope>NUCLEOTIDE SEQUENCE [LARGE SCALE GENOMIC DNA]</scope>
    <source>
        <strain evidence="6">KT71</strain>
    </source>
</reference>
<evidence type="ECO:0000256" key="2">
    <source>
        <dbReference type="SAM" id="SignalP"/>
    </source>
</evidence>
<dbReference type="Pfam" id="PF25954">
    <property type="entry name" value="Beta-barrel_RND_2"/>
    <property type="match status" value="1"/>
</dbReference>
<dbReference type="InterPro" id="IPR058637">
    <property type="entry name" value="YknX-like_C"/>
</dbReference>
<dbReference type="EMBL" id="AAOA02000002">
    <property type="protein sequence ID" value="EAQ97396.1"/>
    <property type="molecule type" value="Genomic_DNA"/>
</dbReference>
<evidence type="ECO:0000259" key="5">
    <source>
        <dbReference type="Pfam" id="PF25989"/>
    </source>
</evidence>
<feature type="domain" description="YknX-like C-terminal permuted SH3-like" evidence="5">
    <location>
        <begin position="274"/>
        <end position="341"/>
    </location>
</feature>
<organism evidence="6 7">
    <name type="scientific">Congregibacter litoralis KT71</name>
    <dbReference type="NCBI Taxonomy" id="314285"/>
    <lineage>
        <taxon>Bacteria</taxon>
        <taxon>Pseudomonadati</taxon>
        <taxon>Pseudomonadota</taxon>
        <taxon>Gammaproteobacteria</taxon>
        <taxon>Cellvibrionales</taxon>
        <taxon>Halieaceae</taxon>
        <taxon>Congregibacter</taxon>
    </lineage>
</organism>
<accession>A4A8K4</accession>
<proteinExistence type="inferred from homology"/>
<dbReference type="InterPro" id="IPR006143">
    <property type="entry name" value="RND_pump_MFP"/>
</dbReference>
<evidence type="ECO:0000313" key="6">
    <source>
        <dbReference type="EMBL" id="EAQ97396.1"/>
    </source>
</evidence>
<dbReference type="AlphaFoldDB" id="A4A8K4"/>
<keyword evidence="2" id="KW-0732">Signal</keyword>
<reference evidence="6 7" key="2">
    <citation type="journal article" date="2009" name="PLoS ONE">
        <title>The photosynthetic apparatus and its regulation in the aerobic gammaproteobacterium Congregibacter litoralis gen. nov., sp. nov.</title>
        <authorList>
            <person name="Spring S."/>
            <person name="Lunsdorf H."/>
            <person name="Fuchs B.M."/>
            <person name="Tindall B.J."/>
        </authorList>
    </citation>
    <scope>NUCLEOTIDE SEQUENCE [LARGE SCALE GENOMIC DNA]</scope>
    <source>
        <strain evidence="6">KT71</strain>
    </source>
</reference>
<dbReference type="NCBIfam" id="TIGR01730">
    <property type="entry name" value="RND_mfp"/>
    <property type="match status" value="1"/>
</dbReference>
<dbReference type="PANTHER" id="PTHR30469">
    <property type="entry name" value="MULTIDRUG RESISTANCE PROTEIN MDTA"/>
    <property type="match status" value="1"/>
</dbReference>
<feature type="chain" id="PRO_5002665740" evidence="2">
    <location>
        <begin position="23"/>
        <end position="365"/>
    </location>
</feature>
<dbReference type="HOGENOM" id="CLU_018816_1_2_6"/>
<gene>
    <name evidence="6" type="ORF">KT71_03785</name>
</gene>
<feature type="domain" description="CusB-like beta-barrel" evidence="4">
    <location>
        <begin position="196"/>
        <end position="267"/>
    </location>
</feature>
<dbReference type="InterPro" id="IPR058792">
    <property type="entry name" value="Beta-barrel_RND_2"/>
</dbReference>
<dbReference type="GO" id="GO:1990281">
    <property type="term" value="C:efflux pump complex"/>
    <property type="evidence" value="ECO:0007669"/>
    <property type="project" value="TreeGrafter"/>
</dbReference>
<keyword evidence="7" id="KW-1185">Reference proteome</keyword>
<name>A4A8K4_9GAMM</name>
<protein>
    <submittedName>
        <fullName evidence="6">RND family efflux transporter, MFP subunit</fullName>
    </submittedName>
</protein>
<dbReference type="Gene3D" id="2.40.50.100">
    <property type="match status" value="1"/>
</dbReference>
<dbReference type="GO" id="GO:0015562">
    <property type="term" value="F:efflux transmembrane transporter activity"/>
    <property type="evidence" value="ECO:0007669"/>
    <property type="project" value="TreeGrafter"/>
</dbReference>
<evidence type="ECO:0000256" key="1">
    <source>
        <dbReference type="ARBA" id="ARBA00009477"/>
    </source>
</evidence>
<evidence type="ECO:0000259" key="3">
    <source>
        <dbReference type="Pfam" id="PF25917"/>
    </source>
</evidence>
<dbReference type="PROSITE" id="PS51257">
    <property type="entry name" value="PROKAR_LIPOPROTEIN"/>
    <property type="match status" value="1"/>
</dbReference>
<comment type="caution">
    <text evidence="6">The sequence shown here is derived from an EMBL/GenBank/DDBJ whole genome shotgun (WGS) entry which is preliminary data.</text>
</comment>
<dbReference type="eggNOG" id="COG0845">
    <property type="taxonomic scope" value="Bacteria"/>
</dbReference>